<dbReference type="GO" id="GO:0006820">
    <property type="term" value="P:monoatomic anion transport"/>
    <property type="evidence" value="ECO:0007669"/>
    <property type="project" value="TreeGrafter"/>
</dbReference>
<evidence type="ECO:0000256" key="3">
    <source>
        <dbReference type="ARBA" id="ARBA00022692"/>
    </source>
</evidence>
<protein>
    <submittedName>
        <fullName evidence="8">Uncharacterized protein</fullName>
    </submittedName>
</protein>
<proteinExistence type="predicted"/>
<keyword evidence="4" id="KW-0769">Symport</keyword>
<comment type="subcellular location">
    <subcellularLocation>
        <location evidence="1">Membrane</location>
        <topology evidence="1">Multi-pass membrane protein</topology>
    </subcellularLocation>
</comment>
<accession>A0AAV8WX51</accession>
<evidence type="ECO:0000256" key="4">
    <source>
        <dbReference type="ARBA" id="ARBA00022847"/>
    </source>
</evidence>
<evidence type="ECO:0000256" key="2">
    <source>
        <dbReference type="ARBA" id="ARBA00022448"/>
    </source>
</evidence>
<keyword evidence="6 7" id="KW-0472">Membrane</keyword>
<comment type="caution">
    <text evidence="8">The sequence shown here is derived from an EMBL/GenBank/DDBJ whole genome shotgun (WGS) entry which is preliminary data.</text>
</comment>
<feature type="transmembrane region" description="Helical" evidence="7">
    <location>
        <begin position="203"/>
        <end position="226"/>
    </location>
</feature>
<dbReference type="GO" id="GO:0016020">
    <property type="term" value="C:membrane"/>
    <property type="evidence" value="ECO:0007669"/>
    <property type="project" value="UniProtKB-SubCell"/>
</dbReference>
<keyword evidence="2" id="KW-0813">Transport</keyword>
<dbReference type="InterPro" id="IPR050382">
    <property type="entry name" value="MFS_Na/Anion_cotransporter"/>
</dbReference>
<gene>
    <name evidence="8" type="ORF">NQ314_016381</name>
</gene>
<name>A0AAV8WX51_9CUCU</name>
<evidence type="ECO:0000256" key="1">
    <source>
        <dbReference type="ARBA" id="ARBA00004141"/>
    </source>
</evidence>
<sequence>MKIEIVQKLYNNLKGSSVGAALTYPVCGFIIDRWGWELVFYVCGVMGSLWFTAWWILVYDSPAEHPRISANEKEYITSSLGQSVAKNQAPVPWIKIVTNVTVWMNILAQWGGVWGLFTLMTHAPTYFKFIHGWNIRATGLLSGMPHLFRMLWAFIFSQLGDYLLRSNKMTRSNVRKLATAVCCIGQGVFMVALAYSGCNYTSAIVFLTLAVTSHGAVSTGPLASVVDISPNYA</sequence>
<evidence type="ECO:0000256" key="7">
    <source>
        <dbReference type="SAM" id="Phobius"/>
    </source>
</evidence>
<dbReference type="Gene3D" id="1.20.1250.20">
    <property type="entry name" value="MFS general substrate transporter like domains"/>
    <property type="match status" value="2"/>
</dbReference>
<keyword evidence="3 7" id="KW-0812">Transmembrane</keyword>
<dbReference type="Pfam" id="PF07690">
    <property type="entry name" value="MFS_1"/>
    <property type="match status" value="1"/>
</dbReference>
<keyword evidence="5 7" id="KW-1133">Transmembrane helix</keyword>
<feature type="transmembrane region" description="Helical" evidence="7">
    <location>
        <begin position="38"/>
        <end position="59"/>
    </location>
</feature>
<feature type="non-terminal residue" evidence="8">
    <location>
        <position position="233"/>
    </location>
</feature>
<dbReference type="GO" id="GO:0015293">
    <property type="term" value="F:symporter activity"/>
    <property type="evidence" value="ECO:0007669"/>
    <property type="project" value="UniProtKB-KW"/>
</dbReference>
<dbReference type="InterPro" id="IPR011701">
    <property type="entry name" value="MFS"/>
</dbReference>
<keyword evidence="9" id="KW-1185">Reference proteome</keyword>
<dbReference type="Proteomes" id="UP001162156">
    <property type="component" value="Unassembled WGS sequence"/>
</dbReference>
<dbReference type="SUPFAM" id="SSF103473">
    <property type="entry name" value="MFS general substrate transporter"/>
    <property type="match status" value="1"/>
</dbReference>
<feature type="transmembrane region" description="Helical" evidence="7">
    <location>
        <begin position="177"/>
        <end position="197"/>
    </location>
</feature>
<evidence type="ECO:0000256" key="6">
    <source>
        <dbReference type="ARBA" id="ARBA00023136"/>
    </source>
</evidence>
<reference evidence="8" key="1">
    <citation type="journal article" date="2023" name="Insect Mol. Biol.">
        <title>Genome sequencing provides insights into the evolution of gene families encoding plant cell wall-degrading enzymes in longhorned beetles.</title>
        <authorList>
            <person name="Shin N.R."/>
            <person name="Okamura Y."/>
            <person name="Kirsch R."/>
            <person name="Pauchet Y."/>
        </authorList>
    </citation>
    <scope>NUCLEOTIDE SEQUENCE</scope>
    <source>
        <strain evidence="8">RBIC_L_NR</strain>
    </source>
</reference>
<feature type="transmembrane region" description="Helical" evidence="7">
    <location>
        <begin position="137"/>
        <end position="156"/>
    </location>
</feature>
<evidence type="ECO:0000256" key="5">
    <source>
        <dbReference type="ARBA" id="ARBA00022989"/>
    </source>
</evidence>
<evidence type="ECO:0000313" key="9">
    <source>
        <dbReference type="Proteomes" id="UP001162156"/>
    </source>
</evidence>
<dbReference type="PANTHER" id="PTHR11662">
    <property type="entry name" value="SOLUTE CARRIER FAMILY 17"/>
    <property type="match status" value="1"/>
</dbReference>
<feature type="transmembrane region" description="Helical" evidence="7">
    <location>
        <begin position="96"/>
        <end position="117"/>
    </location>
</feature>
<dbReference type="AlphaFoldDB" id="A0AAV8WX51"/>
<organism evidence="8 9">
    <name type="scientific">Rhamnusium bicolor</name>
    <dbReference type="NCBI Taxonomy" id="1586634"/>
    <lineage>
        <taxon>Eukaryota</taxon>
        <taxon>Metazoa</taxon>
        <taxon>Ecdysozoa</taxon>
        <taxon>Arthropoda</taxon>
        <taxon>Hexapoda</taxon>
        <taxon>Insecta</taxon>
        <taxon>Pterygota</taxon>
        <taxon>Neoptera</taxon>
        <taxon>Endopterygota</taxon>
        <taxon>Coleoptera</taxon>
        <taxon>Polyphaga</taxon>
        <taxon>Cucujiformia</taxon>
        <taxon>Chrysomeloidea</taxon>
        <taxon>Cerambycidae</taxon>
        <taxon>Lepturinae</taxon>
        <taxon>Rhagiini</taxon>
        <taxon>Rhamnusium</taxon>
    </lineage>
</organism>
<evidence type="ECO:0000313" key="8">
    <source>
        <dbReference type="EMBL" id="KAJ8930786.1"/>
    </source>
</evidence>
<dbReference type="InterPro" id="IPR036259">
    <property type="entry name" value="MFS_trans_sf"/>
</dbReference>
<dbReference type="PANTHER" id="PTHR11662:SF79">
    <property type="entry name" value="NA[+]-DEPENDENT INORGANIC PHOSPHATE COTRANSPORTER, ISOFORM A"/>
    <property type="match status" value="1"/>
</dbReference>
<dbReference type="FunFam" id="1.20.1250.20:FF:000003">
    <property type="entry name" value="Solute carrier family 17 member 3"/>
    <property type="match status" value="1"/>
</dbReference>
<dbReference type="EMBL" id="JANEYF010004544">
    <property type="protein sequence ID" value="KAJ8930786.1"/>
    <property type="molecule type" value="Genomic_DNA"/>
</dbReference>